<dbReference type="InterPro" id="IPR043519">
    <property type="entry name" value="NT_sf"/>
</dbReference>
<keyword evidence="2" id="KW-1185">Reference proteome</keyword>
<evidence type="ECO:0000313" key="2">
    <source>
        <dbReference type="Proteomes" id="UP001179121"/>
    </source>
</evidence>
<dbReference type="AlphaFoldDB" id="A0AA86N326"/>
<reference evidence="1" key="1">
    <citation type="submission" date="2022-10" db="EMBL/GenBank/DDBJ databases">
        <authorList>
            <person name="Koch H."/>
        </authorList>
    </citation>
    <scope>NUCLEOTIDE SEQUENCE</scope>
    <source>
        <strain evidence="1">DNF</strain>
    </source>
</reference>
<dbReference type="RefSeq" id="WP_289271179.1">
    <property type="nucleotide sequence ID" value="NZ_OX365700.1"/>
</dbReference>
<protein>
    <recommendedName>
        <fullName evidence="3">Nucleotidyltransferase</fullName>
    </recommendedName>
</protein>
<evidence type="ECO:0000313" key="1">
    <source>
        <dbReference type="EMBL" id="CAI4033744.1"/>
    </source>
</evidence>
<organism evidence="1 2">
    <name type="scientific">Nitrospira tepida</name>
    <dbReference type="NCBI Taxonomy" id="2973512"/>
    <lineage>
        <taxon>Bacteria</taxon>
        <taxon>Pseudomonadati</taxon>
        <taxon>Nitrospirota</taxon>
        <taxon>Nitrospiria</taxon>
        <taxon>Nitrospirales</taxon>
        <taxon>Nitrospiraceae</taxon>
        <taxon>Nitrospira</taxon>
    </lineage>
</organism>
<gene>
    <name evidence="1" type="ORF">DNFV4_04186</name>
</gene>
<evidence type="ECO:0008006" key="3">
    <source>
        <dbReference type="Google" id="ProtNLM"/>
    </source>
</evidence>
<dbReference type="Proteomes" id="UP001179121">
    <property type="component" value="Chromosome"/>
</dbReference>
<name>A0AA86N326_9BACT</name>
<sequence>MTDFAALIRLLVKHGIEFIIIGGAAATTHGSARLTEDLDVVYGRTSENIAKLAACLAPYKPYLRGAPPGLPFQFDAKTIQRGLNFTLTTELGSLDLFGEIPEGGRYEDLLPHTITITLFGATCRCLGLKRLIEVKRAAGRPRDLEVVAELEALLEEGEEQSS</sequence>
<proteinExistence type="predicted"/>
<accession>A0AA86N326</accession>
<dbReference type="SUPFAM" id="SSF81301">
    <property type="entry name" value="Nucleotidyltransferase"/>
    <property type="match status" value="1"/>
</dbReference>
<dbReference type="Gene3D" id="3.30.460.40">
    <property type="match status" value="1"/>
</dbReference>
<dbReference type="KEGG" id="nti:DNFV4_04186"/>
<dbReference type="EMBL" id="OX365700">
    <property type="protein sequence ID" value="CAI4033744.1"/>
    <property type="molecule type" value="Genomic_DNA"/>
</dbReference>